<reference evidence="2" key="1">
    <citation type="journal article" date="2019" name="Int. J. Syst. Evol. Microbiol.">
        <title>The Global Catalogue of Microorganisms (GCM) 10K type strain sequencing project: providing services to taxonomists for standard genome sequencing and annotation.</title>
        <authorList>
            <consortium name="The Broad Institute Genomics Platform"/>
            <consortium name="The Broad Institute Genome Sequencing Center for Infectious Disease"/>
            <person name="Wu L."/>
            <person name="Ma J."/>
        </authorList>
    </citation>
    <scope>NUCLEOTIDE SEQUENCE [LARGE SCALE GENOMIC DNA]</scope>
    <source>
        <strain evidence="2">JCM 4594</strain>
    </source>
</reference>
<name>A0ABQ3AW16_9ACTN</name>
<keyword evidence="2" id="KW-1185">Reference proteome</keyword>
<comment type="caution">
    <text evidence="1">The sequence shown here is derived from an EMBL/GenBank/DDBJ whole genome shotgun (WGS) entry which is preliminary data.</text>
</comment>
<evidence type="ECO:0008006" key="3">
    <source>
        <dbReference type="Google" id="ProtNLM"/>
    </source>
</evidence>
<organism evidence="1 2">
    <name type="scientific">Streptomyces xanthochromogenes</name>
    <dbReference type="NCBI Taxonomy" id="67384"/>
    <lineage>
        <taxon>Bacteria</taxon>
        <taxon>Bacillati</taxon>
        <taxon>Actinomycetota</taxon>
        <taxon>Actinomycetes</taxon>
        <taxon>Kitasatosporales</taxon>
        <taxon>Streptomycetaceae</taxon>
        <taxon>Streptomyces</taxon>
    </lineage>
</organism>
<accession>A0ABQ3AW16</accession>
<protein>
    <recommendedName>
        <fullName evidence="3">DUF5753 domain-containing protein</fullName>
    </recommendedName>
</protein>
<sequence>MQIEEDAVDGELQLESAADVALYGRVWDALNEAAAYRQHAHRLIARARTQVQPA</sequence>
<gene>
    <name evidence="1" type="ORF">GCM10010326_74940</name>
</gene>
<dbReference type="Proteomes" id="UP000600946">
    <property type="component" value="Unassembled WGS sequence"/>
</dbReference>
<evidence type="ECO:0000313" key="1">
    <source>
        <dbReference type="EMBL" id="GGY69685.1"/>
    </source>
</evidence>
<evidence type="ECO:0000313" key="2">
    <source>
        <dbReference type="Proteomes" id="UP000600946"/>
    </source>
</evidence>
<proteinExistence type="predicted"/>
<dbReference type="EMBL" id="BMUU01000022">
    <property type="protein sequence ID" value="GGY69685.1"/>
    <property type="molecule type" value="Genomic_DNA"/>
</dbReference>